<accession>A0A848EKQ8</accession>
<keyword evidence="3" id="KW-1185">Reference proteome</keyword>
<organism evidence="2 3">
    <name type="scientific">Neoroseomonas marina</name>
    <dbReference type="NCBI Taxonomy" id="1232220"/>
    <lineage>
        <taxon>Bacteria</taxon>
        <taxon>Pseudomonadati</taxon>
        <taxon>Pseudomonadota</taxon>
        <taxon>Alphaproteobacteria</taxon>
        <taxon>Acetobacterales</taxon>
        <taxon>Acetobacteraceae</taxon>
        <taxon>Neoroseomonas</taxon>
    </lineage>
</organism>
<evidence type="ECO:0000256" key="1">
    <source>
        <dbReference type="SAM" id="MobiDB-lite"/>
    </source>
</evidence>
<sequence>MPVLPVPFAFEGQALGATHLAPGPGGQQAFDVDGRRRGWQRAQVRQRAQPGGIGRGQRPDPAGREERRIGLVEHPVRAVEPRLGEYPQRVGMGLDEADETIKDGGEGGVGQCTQRGSALRHRGGRPLRIGHELPVPAVVDLAAVAVDRDGPQQAAGQFVARVMPVPRQRLGEAPEVGDQLLAGLLVTGTRATTAASTGISVSP</sequence>
<dbReference type="EMBL" id="JABBKX010000011">
    <property type="protein sequence ID" value="NMJ43958.1"/>
    <property type="molecule type" value="Genomic_DNA"/>
</dbReference>
<evidence type="ECO:0000313" key="3">
    <source>
        <dbReference type="Proteomes" id="UP000548582"/>
    </source>
</evidence>
<name>A0A848EKQ8_9PROT</name>
<dbReference type="RefSeq" id="WP_170056156.1">
    <property type="nucleotide sequence ID" value="NZ_JABBKX010000011.1"/>
</dbReference>
<dbReference type="Proteomes" id="UP000548582">
    <property type="component" value="Unassembled WGS sequence"/>
</dbReference>
<dbReference type="AlphaFoldDB" id="A0A848EKQ8"/>
<feature type="region of interest" description="Disordered" evidence="1">
    <location>
        <begin position="43"/>
        <end position="65"/>
    </location>
</feature>
<reference evidence="2 3" key="1">
    <citation type="submission" date="2020-03" db="EMBL/GenBank/DDBJ databases">
        <authorList>
            <person name="Sun Q."/>
        </authorList>
    </citation>
    <scope>NUCLEOTIDE SEQUENCE [LARGE SCALE GENOMIC DNA]</scope>
    <source>
        <strain evidence="2 3">JC162</strain>
    </source>
</reference>
<evidence type="ECO:0000313" key="2">
    <source>
        <dbReference type="EMBL" id="NMJ43958.1"/>
    </source>
</evidence>
<proteinExistence type="predicted"/>
<protein>
    <submittedName>
        <fullName evidence="2">Uncharacterized protein</fullName>
    </submittedName>
</protein>
<comment type="caution">
    <text evidence="2">The sequence shown here is derived from an EMBL/GenBank/DDBJ whole genome shotgun (WGS) entry which is preliminary data.</text>
</comment>
<gene>
    <name evidence="2" type="ORF">GWK16_22110</name>
</gene>